<dbReference type="AlphaFoldDB" id="A0AAE0J6V9"/>
<proteinExistence type="predicted"/>
<feature type="compositionally biased region" description="Basic and acidic residues" evidence="1">
    <location>
        <begin position="422"/>
        <end position="435"/>
    </location>
</feature>
<evidence type="ECO:0000313" key="3">
    <source>
        <dbReference type="Proteomes" id="UP001286456"/>
    </source>
</evidence>
<reference evidence="2" key="2">
    <citation type="submission" date="2023-06" db="EMBL/GenBank/DDBJ databases">
        <authorList>
            <consortium name="Lawrence Berkeley National Laboratory"/>
            <person name="Haridas S."/>
            <person name="Hensen N."/>
            <person name="Bonometti L."/>
            <person name="Westerberg I."/>
            <person name="Brannstrom I.O."/>
            <person name="Guillou S."/>
            <person name="Cros-Aarteil S."/>
            <person name="Calhoun S."/>
            <person name="Kuo A."/>
            <person name="Mondo S."/>
            <person name="Pangilinan J."/>
            <person name="Riley R."/>
            <person name="Labutti K."/>
            <person name="Andreopoulos B."/>
            <person name="Lipzen A."/>
            <person name="Chen C."/>
            <person name="Yanf M."/>
            <person name="Daum C."/>
            <person name="Ng V."/>
            <person name="Clum A."/>
            <person name="Steindorff A."/>
            <person name="Ohm R."/>
            <person name="Martin F."/>
            <person name="Silar P."/>
            <person name="Natvig D."/>
            <person name="Lalanne C."/>
            <person name="Gautier V."/>
            <person name="Ament-Velasquez S.L."/>
            <person name="Kruys A."/>
            <person name="Hutchinson M.I."/>
            <person name="Powell A.J."/>
            <person name="Barry K."/>
            <person name="Miller A.N."/>
            <person name="Grigoriev I.V."/>
            <person name="Debuchy R."/>
            <person name="Gladieux P."/>
            <person name="Thoren M.H."/>
            <person name="Johannesson H."/>
        </authorList>
    </citation>
    <scope>NUCLEOTIDE SEQUENCE</scope>
    <source>
        <strain evidence="2">SMH4131-1</strain>
    </source>
</reference>
<evidence type="ECO:0000256" key="1">
    <source>
        <dbReference type="SAM" id="MobiDB-lite"/>
    </source>
</evidence>
<accession>A0AAE0J6V9</accession>
<organism evidence="2 3">
    <name type="scientific">Cercophora scortea</name>
    <dbReference type="NCBI Taxonomy" id="314031"/>
    <lineage>
        <taxon>Eukaryota</taxon>
        <taxon>Fungi</taxon>
        <taxon>Dikarya</taxon>
        <taxon>Ascomycota</taxon>
        <taxon>Pezizomycotina</taxon>
        <taxon>Sordariomycetes</taxon>
        <taxon>Sordariomycetidae</taxon>
        <taxon>Sordariales</taxon>
        <taxon>Lasiosphaeriaceae</taxon>
        <taxon>Cercophora</taxon>
    </lineage>
</organism>
<comment type="caution">
    <text evidence="2">The sequence shown here is derived from an EMBL/GenBank/DDBJ whole genome shotgun (WGS) entry which is preliminary data.</text>
</comment>
<feature type="compositionally biased region" description="Basic and acidic residues" evidence="1">
    <location>
        <begin position="442"/>
        <end position="464"/>
    </location>
</feature>
<sequence>MATSSGRVDQSGDELPLHPARPRADATAISARTTAIDPEHTLPTKAAEDVRDLHDAQDYSSQPPSNVSSASFRSSPPDSPSLSPSASPAASSEQASRASEGQPPLPKNVQTLVDTIACLFDGQTLHQQEGGGDDGALIHFPLHPDEWPVLLAALQRPGFEHLGAFVEDRLRYDFFADQHLFVIRMPGPTHESVNGKIVRYILRSLDRLAGQGESSTAETTNSTAPRQISAPDFAALVEPQGSFRMSFNLDPDGPTSQHEPDASFGLDSAGSEYPGVVLEVSYSQKPKQLAKLAYGYLLDTPGPLIQVVITLDLSYPTGDDATLSVWRRHVEPARTETEKPEVDVRCIKYLFRSNGLRLRTEADSVGIKLREFATLGTGPNVEHLEEEIQISLDDVNDWIDVALTKRRTASKAANRTTTGWESFRKRPRDSTPPEELKDDDEERFRKQEAEASQKAEEKDDDFRPARRARKDK</sequence>
<protein>
    <submittedName>
        <fullName evidence="2">Uncharacterized protein</fullName>
    </submittedName>
</protein>
<dbReference type="EMBL" id="JAUEPO010000001">
    <property type="protein sequence ID" value="KAK3337647.1"/>
    <property type="molecule type" value="Genomic_DNA"/>
</dbReference>
<keyword evidence="3" id="KW-1185">Reference proteome</keyword>
<name>A0AAE0J6V9_9PEZI</name>
<feature type="compositionally biased region" description="Low complexity" evidence="1">
    <location>
        <begin position="60"/>
        <end position="99"/>
    </location>
</feature>
<evidence type="ECO:0000313" key="2">
    <source>
        <dbReference type="EMBL" id="KAK3337647.1"/>
    </source>
</evidence>
<dbReference type="Proteomes" id="UP001286456">
    <property type="component" value="Unassembled WGS sequence"/>
</dbReference>
<feature type="compositionally biased region" description="Basic and acidic residues" evidence="1">
    <location>
        <begin position="37"/>
        <end position="57"/>
    </location>
</feature>
<feature type="region of interest" description="Disordered" evidence="1">
    <location>
        <begin position="246"/>
        <end position="266"/>
    </location>
</feature>
<feature type="region of interest" description="Disordered" evidence="1">
    <location>
        <begin position="410"/>
        <end position="472"/>
    </location>
</feature>
<reference evidence="2" key="1">
    <citation type="journal article" date="2023" name="Mol. Phylogenet. Evol.">
        <title>Genome-scale phylogeny and comparative genomics of the fungal order Sordariales.</title>
        <authorList>
            <person name="Hensen N."/>
            <person name="Bonometti L."/>
            <person name="Westerberg I."/>
            <person name="Brannstrom I.O."/>
            <person name="Guillou S."/>
            <person name="Cros-Aarteil S."/>
            <person name="Calhoun S."/>
            <person name="Haridas S."/>
            <person name="Kuo A."/>
            <person name="Mondo S."/>
            <person name="Pangilinan J."/>
            <person name="Riley R."/>
            <person name="LaButti K."/>
            <person name="Andreopoulos B."/>
            <person name="Lipzen A."/>
            <person name="Chen C."/>
            <person name="Yan M."/>
            <person name="Daum C."/>
            <person name="Ng V."/>
            <person name="Clum A."/>
            <person name="Steindorff A."/>
            <person name="Ohm R.A."/>
            <person name="Martin F."/>
            <person name="Silar P."/>
            <person name="Natvig D.O."/>
            <person name="Lalanne C."/>
            <person name="Gautier V."/>
            <person name="Ament-Velasquez S.L."/>
            <person name="Kruys A."/>
            <person name="Hutchinson M.I."/>
            <person name="Powell A.J."/>
            <person name="Barry K."/>
            <person name="Miller A.N."/>
            <person name="Grigoriev I.V."/>
            <person name="Debuchy R."/>
            <person name="Gladieux P."/>
            <person name="Hiltunen Thoren M."/>
            <person name="Johannesson H."/>
        </authorList>
    </citation>
    <scope>NUCLEOTIDE SEQUENCE</scope>
    <source>
        <strain evidence="2">SMH4131-1</strain>
    </source>
</reference>
<feature type="region of interest" description="Disordered" evidence="1">
    <location>
        <begin position="1"/>
        <end position="107"/>
    </location>
</feature>
<feature type="compositionally biased region" description="Polar residues" evidence="1">
    <location>
        <begin position="411"/>
        <end position="420"/>
    </location>
</feature>
<gene>
    <name evidence="2" type="ORF">B0T19DRAFT_80238</name>
</gene>